<feature type="transmembrane region" description="Helical" evidence="2">
    <location>
        <begin position="497"/>
        <end position="518"/>
    </location>
</feature>
<keyword evidence="2 3" id="KW-0812">Transmembrane</keyword>
<dbReference type="Proteomes" id="UP000027456">
    <property type="component" value="Unassembled WGS sequence"/>
</dbReference>
<keyword evidence="2" id="KW-0472">Membrane</keyword>
<evidence type="ECO:0000313" key="4">
    <source>
        <dbReference type="Proteomes" id="UP000027456"/>
    </source>
</evidence>
<comment type="caution">
    <text evidence="3">The sequence shown here is derived from an EMBL/GenBank/DDBJ whole genome shotgun (WGS) entry which is preliminary data.</text>
</comment>
<gene>
    <name evidence="3" type="ORF">V565_163250</name>
</gene>
<accession>A0A074SB73</accession>
<organism evidence="3 4">
    <name type="scientific">Rhizoctonia solani 123E</name>
    <dbReference type="NCBI Taxonomy" id="1423351"/>
    <lineage>
        <taxon>Eukaryota</taxon>
        <taxon>Fungi</taxon>
        <taxon>Dikarya</taxon>
        <taxon>Basidiomycota</taxon>
        <taxon>Agaricomycotina</taxon>
        <taxon>Agaricomycetes</taxon>
        <taxon>Cantharellales</taxon>
        <taxon>Ceratobasidiaceae</taxon>
        <taxon>Rhizoctonia</taxon>
    </lineage>
</organism>
<sequence length="571" mass="62985">MGLRDSKQLNAPSSFLPLHSNSSSTETLWNDKVNVTRKRPSKAWIGTVWAMVIHCLLSIGVTILVLVYVAGSYFNVTERTPLVQVLGGTRATEFRLMQSDVVTFLSGIIALLKCALTTWTTSLCWRVAIFLMERRGLARSHLKALLSYGQLPPGAYSRDWSTFIIGTLLLASLVANFSSPFLTGSISWVPSNQLACDLSLDPISFGTIENGTLTELSDAYRNRDYERMGVSLEGTGLVSIGWDRGVEKGVFKRVTRTVEGLAVNSTIENVTIPYFEVHSMKWIENADEIPFIRDHGPFAVLEKYKGMAPVSVDALSIGSVVLIANGTITPWSSDPLESTAVRETVIAMMYYAANDSLGTFSMTQDLPPGVYTSSSDGFNFAYAWITYSAGVGRCKEYQCVVSSPSTIQNTTSIELEPHQLTYQSLLMMQVISLSITSQNASIPSPWNNVNDYVEAVLVRAYSGAWTVLNDGMATGDSYSSYLPALPGLQAHVDRSRAYIWLGLQLLVTLLGVLFTFILSRSSKHPLIGNTTLAAFYLDTTEIPRSDSKTRMRERGLFRIEPRGDRLRVTLE</sequence>
<name>A0A074SB73_9AGAM</name>
<feature type="transmembrane region" description="Helical" evidence="2">
    <location>
        <begin position="47"/>
        <end position="70"/>
    </location>
</feature>
<feature type="compositionally biased region" description="Low complexity" evidence="1">
    <location>
        <begin position="12"/>
        <end position="24"/>
    </location>
</feature>
<feature type="transmembrane region" description="Helical" evidence="2">
    <location>
        <begin position="104"/>
        <end position="131"/>
    </location>
</feature>
<dbReference type="AlphaFoldDB" id="A0A074SB73"/>
<evidence type="ECO:0000313" key="3">
    <source>
        <dbReference type="EMBL" id="KEP47237.1"/>
    </source>
</evidence>
<protein>
    <submittedName>
        <fullName evidence="3">Putative transmembrane protein</fullName>
    </submittedName>
</protein>
<dbReference type="EMBL" id="AZST01000801">
    <property type="protein sequence ID" value="KEP47237.1"/>
    <property type="molecule type" value="Genomic_DNA"/>
</dbReference>
<proteinExistence type="predicted"/>
<feature type="region of interest" description="Disordered" evidence="1">
    <location>
        <begin position="1"/>
        <end position="25"/>
    </location>
</feature>
<keyword evidence="4" id="KW-1185">Reference proteome</keyword>
<keyword evidence="2" id="KW-1133">Transmembrane helix</keyword>
<reference evidence="3 4" key="1">
    <citation type="submission" date="2013-12" db="EMBL/GenBank/DDBJ databases">
        <authorList>
            <person name="Cubeta M."/>
            <person name="Pakala S."/>
            <person name="Fedorova N."/>
            <person name="Thomas E."/>
            <person name="Dean R."/>
            <person name="Jabaji S."/>
            <person name="Neate S."/>
            <person name="Toda T."/>
            <person name="Tavantzis S."/>
            <person name="Vilgalys R."/>
            <person name="Bharathan N."/>
            <person name="Pakala S."/>
            <person name="Losada L.S."/>
            <person name="Zafar N."/>
            <person name="Nierman W."/>
        </authorList>
    </citation>
    <scope>NUCLEOTIDE SEQUENCE [LARGE SCALE GENOMIC DNA]</scope>
    <source>
        <strain evidence="3 4">123E</strain>
    </source>
</reference>
<evidence type="ECO:0000256" key="2">
    <source>
        <dbReference type="SAM" id="Phobius"/>
    </source>
</evidence>
<evidence type="ECO:0000256" key="1">
    <source>
        <dbReference type="SAM" id="MobiDB-lite"/>
    </source>
</evidence>
<dbReference type="HOGENOM" id="CLU_026866_0_0_1"/>
<dbReference type="STRING" id="1423351.A0A074SB73"/>
<dbReference type="OrthoDB" id="3208378at2759"/>